<evidence type="ECO:0000313" key="8">
    <source>
        <dbReference type="EMBL" id="MDF9745431.1"/>
    </source>
</evidence>
<keyword evidence="5 6" id="KW-0472">Membrane</keyword>
<dbReference type="InterPro" id="IPR007267">
    <property type="entry name" value="GtrA_DPMS_TM"/>
</dbReference>
<evidence type="ECO:0000313" key="9">
    <source>
        <dbReference type="Proteomes" id="UP001154061"/>
    </source>
</evidence>
<name>A0A9Q4KZZ6_9EURY</name>
<feature type="transmembrane region" description="Helical" evidence="6">
    <location>
        <begin position="90"/>
        <end position="111"/>
    </location>
</feature>
<feature type="transmembrane region" description="Helical" evidence="6">
    <location>
        <begin position="49"/>
        <end position="69"/>
    </location>
</feature>
<keyword evidence="9" id="KW-1185">Reference proteome</keyword>
<feature type="domain" description="GtrA/DPMS transmembrane" evidence="7">
    <location>
        <begin position="25"/>
        <end position="143"/>
    </location>
</feature>
<dbReference type="InterPro" id="IPR051401">
    <property type="entry name" value="GtrA_CellWall_Glycosyl"/>
</dbReference>
<dbReference type="GO" id="GO:0005886">
    <property type="term" value="C:plasma membrane"/>
    <property type="evidence" value="ECO:0007669"/>
    <property type="project" value="TreeGrafter"/>
</dbReference>
<evidence type="ECO:0000256" key="4">
    <source>
        <dbReference type="ARBA" id="ARBA00022989"/>
    </source>
</evidence>
<dbReference type="GO" id="GO:0000271">
    <property type="term" value="P:polysaccharide biosynthetic process"/>
    <property type="evidence" value="ECO:0007669"/>
    <property type="project" value="InterPro"/>
</dbReference>
<comment type="subcellular location">
    <subcellularLocation>
        <location evidence="1">Membrane</location>
        <topology evidence="1">Multi-pass membrane protein</topology>
    </subcellularLocation>
</comment>
<dbReference type="Proteomes" id="UP001154061">
    <property type="component" value="Unassembled WGS sequence"/>
</dbReference>
<dbReference type="RefSeq" id="WP_277520910.1">
    <property type="nucleotide sequence ID" value="NZ_JAMQOT010000002.1"/>
</dbReference>
<evidence type="ECO:0000256" key="5">
    <source>
        <dbReference type="ARBA" id="ARBA00023136"/>
    </source>
</evidence>
<keyword evidence="4 6" id="KW-1133">Transmembrane helix</keyword>
<accession>A0A9Q4KZZ6</accession>
<protein>
    <submittedName>
        <fullName evidence="8">GtrA family protein</fullName>
    </submittedName>
</protein>
<organism evidence="8 9">
    <name type="scientific">Natrinema salsiterrestre</name>
    <dbReference type="NCBI Taxonomy" id="2950540"/>
    <lineage>
        <taxon>Archaea</taxon>
        <taxon>Methanobacteriati</taxon>
        <taxon>Methanobacteriota</taxon>
        <taxon>Stenosarchaea group</taxon>
        <taxon>Halobacteria</taxon>
        <taxon>Halobacteriales</taxon>
        <taxon>Natrialbaceae</taxon>
        <taxon>Natrinema</taxon>
    </lineage>
</organism>
<proteinExistence type="inferred from homology"/>
<evidence type="ECO:0000256" key="2">
    <source>
        <dbReference type="ARBA" id="ARBA00009399"/>
    </source>
</evidence>
<sequence>MSNSLPETIRTRVRALCSTTRVGLYVGVGTFGAAVDTATLVFLVEITDLGTIVSKLLAWELGIAVIFVINEQWTFASYGEGGLRALWHRFMLSNVVRFGGLLVTLVVLSVLTGHFGVGLMLANVIGIGAGFFVNYICECLYTWQVYQDQR</sequence>
<feature type="transmembrane region" description="Helical" evidence="6">
    <location>
        <begin position="117"/>
        <end position="137"/>
    </location>
</feature>
<dbReference type="AlphaFoldDB" id="A0A9Q4KZZ6"/>
<comment type="similarity">
    <text evidence="2">Belongs to the GtrA family.</text>
</comment>
<keyword evidence="3 6" id="KW-0812">Transmembrane</keyword>
<feature type="transmembrane region" description="Helical" evidence="6">
    <location>
        <begin position="22"/>
        <end position="43"/>
    </location>
</feature>
<evidence type="ECO:0000259" key="7">
    <source>
        <dbReference type="Pfam" id="PF04138"/>
    </source>
</evidence>
<evidence type="ECO:0000256" key="3">
    <source>
        <dbReference type="ARBA" id="ARBA00022692"/>
    </source>
</evidence>
<reference evidence="8" key="1">
    <citation type="submission" date="2022-06" db="EMBL/GenBank/DDBJ databases">
        <title>Natrinema sp. a new haloarchaeum isolate from saline soil.</title>
        <authorList>
            <person name="Strakova D."/>
            <person name="Galisteo C."/>
            <person name="Sanchez-Porro C."/>
            <person name="Ventosa A."/>
        </authorList>
    </citation>
    <scope>NUCLEOTIDE SEQUENCE</scope>
    <source>
        <strain evidence="8">S1CR25-10</strain>
    </source>
</reference>
<dbReference type="PANTHER" id="PTHR38459:SF1">
    <property type="entry name" value="PROPHAGE BACTOPRENOL-LINKED GLUCOSE TRANSLOCASE HOMOLOG"/>
    <property type="match status" value="1"/>
</dbReference>
<evidence type="ECO:0000256" key="1">
    <source>
        <dbReference type="ARBA" id="ARBA00004141"/>
    </source>
</evidence>
<dbReference type="Pfam" id="PF04138">
    <property type="entry name" value="GtrA_DPMS_TM"/>
    <property type="match status" value="1"/>
</dbReference>
<evidence type="ECO:0000256" key="6">
    <source>
        <dbReference type="SAM" id="Phobius"/>
    </source>
</evidence>
<dbReference type="PANTHER" id="PTHR38459">
    <property type="entry name" value="PROPHAGE BACTOPRENOL-LINKED GLUCOSE TRANSLOCASE HOMOLOG"/>
    <property type="match status" value="1"/>
</dbReference>
<dbReference type="EMBL" id="JAMQOT010000002">
    <property type="protein sequence ID" value="MDF9745431.1"/>
    <property type="molecule type" value="Genomic_DNA"/>
</dbReference>
<comment type="caution">
    <text evidence="8">The sequence shown here is derived from an EMBL/GenBank/DDBJ whole genome shotgun (WGS) entry which is preliminary data.</text>
</comment>
<gene>
    <name evidence="8" type="ORF">NDI89_07515</name>
</gene>